<reference evidence="2" key="2">
    <citation type="journal article" date="2021" name="Genome Biol. Evol.">
        <title>Developing a high-quality reference genome for a parasitic bivalve with doubly uniparental inheritance (Bivalvia: Unionida).</title>
        <authorList>
            <person name="Smith C.H."/>
        </authorList>
    </citation>
    <scope>NUCLEOTIDE SEQUENCE</scope>
    <source>
        <strain evidence="2">CHS0354</strain>
        <tissue evidence="2">Mantle</tissue>
    </source>
</reference>
<reference evidence="2" key="1">
    <citation type="journal article" date="2021" name="Genome Biol. Evol.">
        <title>A High-Quality Reference Genome for a Parasitic Bivalve with Doubly Uniparental Inheritance (Bivalvia: Unionida).</title>
        <authorList>
            <person name="Smith C.H."/>
        </authorList>
    </citation>
    <scope>NUCLEOTIDE SEQUENCE</scope>
    <source>
        <strain evidence="2">CHS0354</strain>
    </source>
</reference>
<dbReference type="InterPro" id="IPR000488">
    <property type="entry name" value="Death_dom"/>
</dbReference>
<dbReference type="SUPFAM" id="SSF47986">
    <property type="entry name" value="DEATH domain"/>
    <property type="match status" value="1"/>
</dbReference>
<evidence type="ECO:0000259" key="1">
    <source>
        <dbReference type="PROSITE" id="PS50017"/>
    </source>
</evidence>
<keyword evidence="3" id="KW-1185">Reference proteome</keyword>
<dbReference type="Proteomes" id="UP001195483">
    <property type="component" value="Unassembled WGS sequence"/>
</dbReference>
<comment type="caution">
    <text evidence="2">The sequence shown here is derived from an EMBL/GenBank/DDBJ whole genome shotgun (WGS) entry which is preliminary data.</text>
</comment>
<organism evidence="2 3">
    <name type="scientific">Potamilus streckersoni</name>
    <dbReference type="NCBI Taxonomy" id="2493646"/>
    <lineage>
        <taxon>Eukaryota</taxon>
        <taxon>Metazoa</taxon>
        <taxon>Spiralia</taxon>
        <taxon>Lophotrochozoa</taxon>
        <taxon>Mollusca</taxon>
        <taxon>Bivalvia</taxon>
        <taxon>Autobranchia</taxon>
        <taxon>Heteroconchia</taxon>
        <taxon>Palaeoheterodonta</taxon>
        <taxon>Unionida</taxon>
        <taxon>Unionoidea</taxon>
        <taxon>Unionidae</taxon>
        <taxon>Ambleminae</taxon>
        <taxon>Lampsilini</taxon>
        <taxon>Potamilus</taxon>
    </lineage>
</organism>
<proteinExistence type="predicted"/>
<gene>
    <name evidence="2" type="ORF">CHS0354_000341</name>
</gene>
<dbReference type="AlphaFoldDB" id="A0AAE0T700"/>
<dbReference type="EMBL" id="JAEAOA010000076">
    <property type="protein sequence ID" value="KAK3604343.1"/>
    <property type="molecule type" value="Genomic_DNA"/>
</dbReference>
<dbReference type="InterPro" id="IPR011029">
    <property type="entry name" value="DEATH-like_dom_sf"/>
</dbReference>
<reference evidence="2" key="3">
    <citation type="submission" date="2023-05" db="EMBL/GenBank/DDBJ databases">
        <authorList>
            <person name="Smith C.H."/>
        </authorList>
    </citation>
    <scope>NUCLEOTIDE SEQUENCE</scope>
    <source>
        <strain evidence="2">CHS0354</strain>
        <tissue evidence="2">Mantle</tissue>
    </source>
</reference>
<dbReference type="PROSITE" id="PS50017">
    <property type="entry name" value="DEATH_DOMAIN"/>
    <property type="match status" value="1"/>
</dbReference>
<evidence type="ECO:0000313" key="2">
    <source>
        <dbReference type="EMBL" id="KAK3604343.1"/>
    </source>
</evidence>
<sequence length="661" mass="75095">MASLPSRPVPVLLRKEDLARPAQDLPVKVIKTLGLKLHQEHPNSGNWEAVAEELGFIADDIRDFRNMASVQRDQLPGELMLRNWREKGPERSLFVLIEALKRSERLDCVTYLQNEICDKILCMDLYVCIMNKDRSVIFQEPVRTRSEATLQESLENLLSGHINEYDFVETGITWQRSRAYEFKGKQLTLICNLVQGVASRNPFQQQNQLSETMTTGARTKQTFVNNFTHVKKNEHLHSKEFKSLMTVQNRRPIGQCGGETTNPASQSFHSCQNMSNIYGEHASVETNVKQVHESANIDGVVEDTYIHMHRKESSDNPHTEQQNISSVCLKLGLSKSSYQNETKIKDIYHMGHIVALKAKGPVIKEESLKSFHAQQVLDMMSETSSDDSGTLDHHALTTTHTISTPSEAESIARHSFDHMTGKFVYHDEDVNIASTKPYPYEMLQCNQSWPCYSGYTEITIADAFAPVTENILHPVIENLDTEVKESAEMQQAFKMDTKCSTENCDGNDRECSALSSSLEIDHHQFDWQLRDIHQGIRPFPHLKRQTDLVQMWPQTEVKQPASFHGTMATTHQTLGESSRQVHSGLQLISLPSTSRMQHVPQRCFRNAALHPYRLLPGTGSRSLLDSALANDRVFSHFNTTLHGFLGWCPRETENTVRIKIV</sequence>
<name>A0AAE0T700_9BIVA</name>
<dbReference type="GO" id="GO:0007165">
    <property type="term" value="P:signal transduction"/>
    <property type="evidence" value="ECO:0007669"/>
    <property type="project" value="InterPro"/>
</dbReference>
<accession>A0AAE0T700</accession>
<evidence type="ECO:0000313" key="3">
    <source>
        <dbReference type="Proteomes" id="UP001195483"/>
    </source>
</evidence>
<dbReference type="Pfam" id="PF00531">
    <property type="entry name" value="Death"/>
    <property type="match status" value="1"/>
</dbReference>
<feature type="domain" description="Death" evidence="1">
    <location>
        <begin position="46"/>
        <end position="116"/>
    </location>
</feature>
<dbReference type="Gene3D" id="1.10.533.10">
    <property type="entry name" value="Death Domain, Fas"/>
    <property type="match status" value="1"/>
</dbReference>
<protein>
    <recommendedName>
        <fullName evidence="1">Death domain-containing protein</fullName>
    </recommendedName>
</protein>